<name>A0ACB8ECK5_9SAUR</name>
<evidence type="ECO:0000313" key="1">
    <source>
        <dbReference type="EMBL" id="KAH7990140.1"/>
    </source>
</evidence>
<protein>
    <submittedName>
        <fullName evidence="1">Uncharacterized protein</fullName>
    </submittedName>
</protein>
<accession>A0ACB8ECK5</accession>
<comment type="caution">
    <text evidence="1">The sequence shown here is derived from an EMBL/GenBank/DDBJ whole genome shotgun (WGS) entry which is preliminary data.</text>
</comment>
<organism evidence="1 2">
    <name type="scientific">Sphaerodactylus townsendi</name>
    <dbReference type="NCBI Taxonomy" id="933632"/>
    <lineage>
        <taxon>Eukaryota</taxon>
        <taxon>Metazoa</taxon>
        <taxon>Chordata</taxon>
        <taxon>Craniata</taxon>
        <taxon>Vertebrata</taxon>
        <taxon>Euteleostomi</taxon>
        <taxon>Lepidosauria</taxon>
        <taxon>Squamata</taxon>
        <taxon>Bifurcata</taxon>
        <taxon>Gekkota</taxon>
        <taxon>Sphaerodactylidae</taxon>
        <taxon>Sphaerodactylus</taxon>
    </lineage>
</organism>
<dbReference type="EMBL" id="CM037629">
    <property type="protein sequence ID" value="KAH7990140.1"/>
    <property type="molecule type" value="Genomic_DNA"/>
</dbReference>
<reference evidence="1" key="1">
    <citation type="submission" date="2021-08" db="EMBL/GenBank/DDBJ databases">
        <title>The first chromosome-level gecko genome reveals the dynamic sex chromosomes of Neotropical dwarf geckos (Sphaerodactylidae: Sphaerodactylus).</title>
        <authorList>
            <person name="Pinto B.J."/>
            <person name="Keating S.E."/>
            <person name="Gamble T."/>
        </authorList>
    </citation>
    <scope>NUCLEOTIDE SEQUENCE</scope>
    <source>
        <strain evidence="1">TG3544</strain>
    </source>
</reference>
<dbReference type="Proteomes" id="UP000827872">
    <property type="component" value="Linkage Group LG16"/>
</dbReference>
<sequence>MDSGLIQQASSYVLRLGLVLCFGLFKNNTKCRSCSLSGTSSYKSTIMFGQSHREGNAHTTYFGVLVHVLVQVKHLEKIPFRKHETESFRRSLFRKRETETEAPSAHAE</sequence>
<keyword evidence="2" id="KW-1185">Reference proteome</keyword>
<proteinExistence type="predicted"/>
<evidence type="ECO:0000313" key="2">
    <source>
        <dbReference type="Proteomes" id="UP000827872"/>
    </source>
</evidence>
<gene>
    <name evidence="1" type="ORF">K3G42_003355</name>
</gene>